<dbReference type="EMBL" id="LILC01000007">
    <property type="protein sequence ID" value="KOO47650.1"/>
    <property type="molecule type" value="Genomic_DNA"/>
</dbReference>
<protein>
    <submittedName>
        <fullName evidence="2">Uncharacterized protein</fullName>
    </submittedName>
</protein>
<reference evidence="3" key="1">
    <citation type="submission" date="2015-08" db="EMBL/GenBank/DDBJ databases">
        <title>Fjat-14210 dsm16467.</title>
        <authorList>
            <person name="Liu B."/>
            <person name="Wang J."/>
            <person name="Zhu Y."/>
            <person name="Liu G."/>
            <person name="Chen Q."/>
            <person name="Chen Z."/>
            <person name="Lan J."/>
            <person name="Che J."/>
            <person name="Ge C."/>
            <person name="Shi H."/>
            <person name="Pan Z."/>
            <person name="Liu X."/>
        </authorList>
    </citation>
    <scope>NUCLEOTIDE SEQUENCE [LARGE SCALE GENOMIC DNA]</scope>
    <source>
        <strain evidence="3">DSM 16467</strain>
    </source>
</reference>
<dbReference type="Proteomes" id="UP000037558">
    <property type="component" value="Unassembled WGS sequence"/>
</dbReference>
<evidence type="ECO:0000313" key="3">
    <source>
        <dbReference type="Proteomes" id="UP000037558"/>
    </source>
</evidence>
<sequence length="275" mass="32124">MGSEYPTQKDWLRIAVLTVYSIVFFLIVASAVWQLATVSPASSSSNASGSTITDLVVRPIVENPRVQIIFEYIFYLLVWLFLFLLFPVAFSRLKRLKFFQFEFEIEEKEKHVIEVLNVTTSKTALLSKFATDKEEVQFIREVQHMTDVKEALQLMTEKIQDYYEQQLGMMFEYEVVTKEEFEQSHVPRVVKKSYPLAKESHEAVPINKDNLDQLYKRNFLLSVKTYEGQEYAIVLSNHLSVFDEYDMFVVSGLLSLAIKYFERANVLQFLRDLSQ</sequence>
<comment type="caution">
    <text evidence="2">The sequence shown here is derived from an EMBL/GenBank/DDBJ whole genome shotgun (WGS) entry which is preliminary data.</text>
</comment>
<dbReference type="AlphaFoldDB" id="A0A0M0L989"/>
<dbReference type="OrthoDB" id="2860911at2"/>
<feature type="transmembrane region" description="Helical" evidence="1">
    <location>
        <begin position="12"/>
        <end position="36"/>
    </location>
</feature>
<keyword evidence="1" id="KW-0472">Membrane</keyword>
<keyword evidence="1" id="KW-0812">Transmembrane</keyword>
<dbReference type="STRING" id="284581.AMD01_06345"/>
<keyword evidence="1" id="KW-1133">Transmembrane helix</keyword>
<keyword evidence="3" id="KW-1185">Reference proteome</keyword>
<gene>
    <name evidence="2" type="ORF">AMD01_06345</name>
</gene>
<feature type="transmembrane region" description="Helical" evidence="1">
    <location>
        <begin position="72"/>
        <end position="90"/>
    </location>
</feature>
<accession>A0A0M0L989</accession>
<proteinExistence type="predicted"/>
<name>A0A0M0L989_9BACI</name>
<evidence type="ECO:0000256" key="1">
    <source>
        <dbReference type="SAM" id="Phobius"/>
    </source>
</evidence>
<dbReference type="PATRIC" id="fig|284581.3.peg.4672"/>
<evidence type="ECO:0000313" key="2">
    <source>
        <dbReference type="EMBL" id="KOO47650.1"/>
    </source>
</evidence>
<organism evidence="2 3">
    <name type="scientific">Priestia koreensis</name>
    <dbReference type="NCBI Taxonomy" id="284581"/>
    <lineage>
        <taxon>Bacteria</taxon>
        <taxon>Bacillati</taxon>
        <taxon>Bacillota</taxon>
        <taxon>Bacilli</taxon>
        <taxon>Bacillales</taxon>
        <taxon>Bacillaceae</taxon>
        <taxon>Priestia</taxon>
    </lineage>
</organism>
<dbReference type="RefSeq" id="WP_053400561.1">
    <property type="nucleotide sequence ID" value="NZ_JAUKEN010000001.1"/>
</dbReference>